<dbReference type="Proteomes" id="UP000635853">
    <property type="component" value="Unassembled WGS sequence"/>
</dbReference>
<reference evidence="5" key="2">
    <citation type="submission" date="2021-01" db="EMBL/GenBank/DDBJ databases">
        <title>Draft genomes of Rhodovulum sulfidophilum.</title>
        <authorList>
            <person name="Guzman M.S."/>
        </authorList>
    </citation>
    <scope>NUCLEOTIDE SEQUENCE [LARGE SCALE GENOMIC DNA]</scope>
    <source>
        <strain evidence="5">AB19</strain>
    </source>
</reference>
<reference evidence="3 4" key="1">
    <citation type="submission" date="2019-03" db="EMBL/GenBank/DDBJ databases">
        <title>Genomic Encyclopedia of Type Strains, Phase IV (KMG-IV): sequencing the most valuable type-strain genomes for metagenomic binning, comparative biology and taxonomic classification.</title>
        <authorList>
            <person name="Goeker M."/>
        </authorList>
    </citation>
    <scope>NUCLEOTIDE SEQUENCE [LARGE SCALE GENOMIC DNA]</scope>
    <source>
        <strain evidence="3 4">JA181</strain>
    </source>
</reference>
<evidence type="ECO:0000313" key="3">
    <source>
        <dbReference type="EMBL" id="TDX21431.1"/>
    </source>
</evidence>
<dbReference type="Pfam" id="PF06055">
    <property type="entry name" value="ExoD"/>
    <property type="match status" value="1"/>
</dbReference>
<proteinExistence type="predicted"/>
<keyword evidence="5" id="KW-1185">Reference proteome</keyword>
<evidence type="ECO:0000313" key="5">
    <source>
        <dbReference type="Proteomes" id="UP000635853"/>
    </source>
</evidence>
<dbReference type="AlphaFoldDB" id="A0A4R8FH28"/>
<dbReference type="PANTHER" id="PTHR41795">
    <property type="entry name" value="EXOPOLYSACCHARIDE SYNTHESIS PROTEIN"/>
    <property type="match status" value="1"/>
</dbReference>
<organism evidence="3 4">
    <name type="scientific">Rhodovulum visakhapatnamense</name>
    <dbReference type="NCBI Taxonomy" id="364297"/>
    <lineage>
        <taxon>Bacteria</taxon>
        <taxon>Pseudomonadati</taxon>
        <taxon>Pseudomonadota</taxon>
        <taxon>Alphaproteobacteria</taxon>
        <taxon>Rhodobacterales</taxon>
        <taxon>Paracoccaceae</taxon>
        <taxon>Rhodovulum</taxon>
    </lineage>
</organism>
<feature type="transmembrane region" description="Helical" evidence="1">
    <location>
        <begin position="134"/>
        <end position="156"/>
    </location>
</feature>
<feature type="transmembrane region" description="Helical" evidence="1">
    <location>
        <begin position="176"/>
        <end position="199"/>
    </location>
</feature>
<feature type="transmembrane region" description="Helical" evidence="1">
    <location>
        <begin position="65"/>
        <end position="85"/>
    </location>
</feature>
<dbReference type="PANTHER" id="PTHR41795:SF1">
    <property type="entry name" value="EXOPOLYSACCHARIDE SYNTHESIS PROTEIN"/>
    <property type="match status" value="1"/>
</dbReference>
<evidence type="ECO:0000256" key="1">
    <source>
        <dbReference type="SAM" id="Phobius"/>
    </source>
</evidence>
<comment type="caution">
    <text evidence="3">The sequence shown here is derived from an EMBL/GenBank/DDBJ whole genome shotgun (WGS) entry which is preliminary data.</text>
</comment>
<dbReference type="RefSeq" id="WP_042465595.1">
    <property type="nucleotide sequence ID" value="NZ_SOEB01000039.1"/>
</dbReference>
<dbReference type="InterPro" id="IPR010331">
    <property type="entry name" value="ExoD"/>
</dbReference>
<dbReference type="Proteomes" id="UP000295484">
    <property type="component" value="Unassembled WGS sequence"/>
</dbReference>
<evidence type="ECO:0000313" key="4">
    <source>
        <dbReference type="Proteomes" id="UP000295484"/>
    </source>
</evidence>
<accession>A0A4R8FH28</accession>
<keyword evidence="1" id="KW-1133">Transmembrane helix</keyword>
<dbReference type="EMBL" id="JAESIL010000022">
    <property type="protein sequence ID" value="MBL3577921.1"/>
    <property type="molecule type" value="Genomic_DNA"/>
</dbReference>
<keyword evidence="1" id="KW-0472">Membrane</keyword>
<sequence>MNRNRGSRRRVSLSLPILRTSRDQHDAGNLTLGSLLSGLGETSFGWAVVVFALMTMLPLPPGSSLVTALPVLVTTAQMMLGYRHVRLPGPLARLRLDHDKLRRTVLRLRPVTRRLERVLRPRNPALFRRRNERALGAALFVIAFTLFLPVPGSGWFPAISLFVAGVGMVEHDGRVTIWGLVMGAASVLLTVAIVVSLAASAEAVIP</sequence>
<gene>
    <name evidence="3" type="ORF">EV657_1398</name>
    <name evidence="2" type="ORF">JMJ92_07085</name>
</gene>
<dbReference type="EMBL" id="SOEB01000039">
    <property type="protein sequence ID" value="TDX21431.1"/>
    <property type="molecule type" value="Genomic_DNA"/>
</dbReference>
<keyword evidence="1" id="KW-0812">Transmembrane</keyword>
<name>A0A4R8FH28_9RHOB</name>
<dbReference type="PIRSF" id="PIRSF033239">
    <property type="entry name" value="ExoD"/>
    <property type="match status" value="1"/>
</dbReference>
<evidence type="ECO:0000313" key="2">
    <source>
        <dbReference type="EMBL" id="MBL3577921.1"/>
    </source>
</evidence>
<reference evidence="2" key="3">
    <citation type="submission" date="2021-01" db="EMBL/GenBank/DDBJ databases">
        <authorList>
            <person name="Guzman M.S."/>
        </authorList>
    </citation>
    <scope>NUCLEOTIDE SEQUENCE</scope>
    <source>
        <strain evidence="2">AB19</strain>
    </source>
</reference>
<protein>
    <submittedName>
        <fullName evidence="2">Exopolysaccharide biosynthesis protein</fullName>
    </submittedName>
</protein>